<dbReference type="Pfam" id="PF08808">
    <property type="entry name" value="RES"/>
    <property type="match status" value="1"/>
</dbReference>
<evidence type="ECO:0000313" key="2">
    <source>
        <dbReference type="EMBL" id="KOS57677.1"/>
    </source>
</evidence>
<dbReference type="EMBL" id="AZYO01000003">
    <property type="protein sequence ID" value="KOS57677.1"/>
    <property type="molecule type" value="Genomic_DNA"/>
</dbReference>
<dbReference type="PATRIC" id="fig|1441923.3.peg.569"/>
<dbReference type="AlphaFoldDB" id="A0A0N0S171"/>
<protein>
    <recommendedName>
        <fullName evidence="1">RES domain-containing protein</fullName>
    </recommendedName>
</protein>
<proteinExistence type="predicted"/>
<evidence type="ECO:0000313" key="3">
    <source>
        <dbReference type="Proteomes" id="UP000037712"/>
    </source>
</evidence>
<reference evidence="2 3" key="1">
    <citation type="journal article" date="2015" name="Genome Announc.">
        <title>Draft Genome Sequence of Rhodococcus rhodochrous Strain KG-21, a Soil Isolate from Oil Fields of Krishna-Godavari Basin, India.</title>
        <authorList>
            <person name="Dawar C."/>
            <person name="Aggarwal R.K."/>
        </authorList>
    </citation>
    <scope>NUCLEOTIDE SEQUENCE [LARGE SCALE GENOMIC DNA]</scope>
    <source>
        <strain evidence="2 3">KG-21</strain>
    </source>
</reference>
<evidence type="ECO:0000259" key="1">
    <source>
        <dbReference type="Pfam" id="PF08808"/>
    </source>
</evidence>
<accession>A0A0N0S171</accession>
<organism evidence="2 3">
    <name type="scientific">Rhodococcus rhodochrous KG-21</name>
    <dbReference type="NCBI Taxonomy" id="1441923"/>
    <lineage>
        <taxon>Bacteria</taxon>
        <taxon>Bacillati</taxon>
        <taxon>Actinomycetota</taxon>
        <taxon>Actinomycetes</taxon>
        <taxon>Mycobacteriales</taxon>
        <taxon>Nocardiaceae</taxon>
        <taxon>Rhodococcus</taxon>
    </lineage>
</organism>
<dbReference type="InterPro" id="IPR014914">
    <property type="entry name" value="RES_dom"/>
</dbReference>
<dbReference type="Proteomes" id="UP000037712">
    <property type="component" value="Unassembled WGS sequence"/>
</dbReference>
<name>A0A0N0S171_RHORH</name>
<feature type="domain" description="RES" evidence="1">
    <location>
        <begin position="36"/>
        <end position="187"/>
    </location>
</feature>
<sequence length="233" mass="25625">MVAPLPAPTRPLHGGRAWVWRCREPSPGHPWRWCRIYHPSPHTPNGTTHRRFGPLHRLDPHLPTPDGAPRTCPDGRSVPYVAGNLATALGEVFGDFPAAAVCPRYRVALLRPTAPVTVLDLRGQGAAMRIGALPSLATGDYPRPRTQQWARTIYEDQPVARRRIHGVYYDAAHSNGPALALWNTEDRIEVPADSRGAVQDFALAEPRMWPRVVDAAVSLGMRADLVAHCPTCS</sequence>
<gene>
    <name evidence="2" type="ORF">Z051_02635</name>
</gene>
<reference evidence="3" key="2">
    <citation type="submission" date="2015-01" db="EMBL/GenBank/DDBJ databases">
        <title>Draft genome sequence of potential hydrocarbon metabolising strain of Rhodococcus rhodochrous.</title>
        <authorList>
            <person name="Aggarwal R.K."/>
            <person name="Dawar C."/>
        </authorList>
    </citation>
    <scope>NUCLEOTIDE SEQUENCE [LARGE SCALE GENOMIC DNA]</scope>
    <source>
        <strain evidence="3">KG-21</strain>
    </source>
</reference>
<comment type="caution">
    <text evidence="2">The sequence shown here is derived from an EMBL/GenBank/DDBJ whole genome shotgun (WGS) entry which is preliminary data.</text>
</comment>